<comment type="caution">
    <text evidence="12">The sequence shown here is derived from an EMBL/GenBank/DDBJ whole genome shotgun (WGS) entry which is preliminary data.</text>
</comment>
<keyword evidence="5 8" id="KW-1133">Transmembrane helix</keyword>
<feature type="transmembrane region" description="Helical" evidence="8">
    <location>
        <begin position="16"/>
        <end position="40"/>
    </location>
</feature>
<dbReference type="EMBL" id="WVTA01000013">
    <property type="protein sequence ID" value="KAK3202759.1"/>
    <property type="molecule type" value="Genomic_DNA"/>
</dbReference>
<evidence type="ECO:0000313" key="12">
    <source>
        <dbReference type="EMBL" id="KAK3202759.1"/>
    </source>
</evidence>
<dbReference type="GO" id="GO:0005886">
    <property type="term" value="C:plasma membrane"/>
    <property type="evidence" value="ECO:0007669"/>
    <property type="project" value="TreeGrafter"/>
</dbReference>
<evidence type="ECO:0000256" key="6">
    <source>
        <dbReference type="ARBA" id="ARBA00023136"/>
    </source>
</evidence>
<feature type="transmembrane region" description="Helical" evidence="8">
    <location>
        <begin position="103"/>
        <end position="123"/>
    </location>
</feature>
<feature type="region of interest" description="Disordered" evidence="7">
    <location>
        <begin position="195"/>
        <end position="220"/>
    </location>
</feature>
<name>A0AAN6RD66_9PLEO</name>
<protein>
    <recommendedName>
        <fullName evidence="14">DUF221-domain-containing protein</fullName>
    </recommendedName>
</protein>
<feature type="transmembrane region" description="Helical" evidence="8">
    <location>
        <begin position="143"/>
        <end position="161"/>
    </location>
</feature>
<dbReference type="Pfam" id="PF13967">
    <property type="entry name" value="RSN1_TM"/>
    <property type="match status" value="1"/>
</dbReference>
<feature type="domain" description="CSC1/OSCA1-like 7TM region" evidence="9">
    <location>
        <begin position="327"/>
        <end position="596"/>
    </location>
</feature>
<proteinExistence type="inferred from homology"/>
<evidence type="ECO:0000259" key="9">
    <source>
        <dbReference type="Pfam" id="PF02714"/>
    </source>
</evidence>
<feature type="domain" description="10TM putative phosphate transporter extracellular tail" evidence="10">
    <location>
        <begin position="731"/>
        <end position="786"/>
    </location>
</feature>
<feature type="domain" description="CSC1/OSCA1-like N-terminal transmembrane" evidence="11">
    <location>
        <begin position="18"/>
        <end position="161"/>
    </location>
</feature>
<evidence type="ECO:0000259" key="10">
    <source>
        <dbReference type="Pfam" id="PF12621"/>
    </source>
</evidence>
<dbReference type="InterPro" id="IPR045122">
    <property type="entry name" value="Csc1-like"/>
</dbReference>
<sequence>MSEQQAGSHRNSSSSISAFVSTLVPCVALAAAYVAAFLVLRKKQQRLYQPRTFHDKLTNYENSEKTRPASKPGLLGWISDFRATDDEFILNHQSLDGYLYVRFFKMMVFMSFIGCLITWPVLFPVNATGGAGQKDLDILSFSNVAQPSRFFAHAFIAWIFFELENEVEDADKTAVKLEGAEIKLIRKAVKQAKKGEKKGDEATGEQIEQPKPTSWDQFLSLEDRPTHRLKPLIGRKVDTIDYAADHLRERLPELQASQRSHISGKEKLLDAAFIEFETMAAAQAASTITIHDKPATFVARQWGILPGEIIWKNLKMNAWDRSLRRGLATAFIFAMILFWSFPVAIVGIISNVNYLTENVPFLAWINDIPPVILGVVTGLLPTVLLAALMALVPIICRFAAKLAGAITFSEVEQQTQTWYFAFQVIQVFLVTTFTSGATAVASQIVSDPTQAVPLLAQNLPKASNFYISYFVLYGVAQAANYLFNIGGIFAVFVMNKLAGTPRKKYDKWMALTAPSWGSEYPKWTNLGVIAISYAIIAPLVLGFSTVGMGLIYLAYRYNMLYVYTTDVDTKGACYARAMQQLMVGVYLAEFCLLGLFAINIGSSTVAVGPVVLQVLLIIVTIIVHIAMRKKLAPLVSSLPLNLLQECERRQHGQRASRPEHHDHAVACDSEEMHPGYDAKDEIVTSGPDGSGLVSGAAAHFSSTEYRNGSAKEDVAYLAGRPEKRSLLQRVFKPQGQSAADLSAGLNPRFREPVQVYDAQEARKAYLHPAVVAEPPVIWLARDTLGCLAKSPRILTLILQTTPSLRFLWHRELLA</sequence>
<evidence type="ECO:0000313" key="13">
    <source>
        <dbReference type="Proteomes" id="UP001280581"/>
    </source>
</evidence>
<feature type="transmembrane region" description="Helical" evidence="8">
    <location>
        <begin position="326"/>
        <end position="350"/>
    </location>
</feature>
<gene>
    <name evidence="12" type="ORF">GRF29_154g638465</name>
</gene>
<keyword evidence="6 8" id="KW-0472">Membrane</keyword>
<comment type="subcellular location">
    <subcellularLocation>
        <location evidence="1">Membrane</location>
        <topology evidence="1">Multi-pass membrane protein</topology>
    </subcellularLocation>
</comment>
<reference evidence="12 13" key="1">
    <citation type="submission" date="2021-02" db="EMBL/GenBank/DDBJ databases">
        <title>Genome assembly of Pseudopithomyces chartarum.</title>
        <authorList>
            <person name="Jauregui R."/>
            <person name="Singh J."/>
            <person name="Voisey C."/>
        </authorList>
    </citation>
    <scope>NUCLEOTIDE SEQUENCE [LARGE SCALE GENOMIC DNA]</scope>
    <source>
        <strain evidence="12 13">AGR01</strain>
    </source>
</reference>
<keyword evidence="13" id="KW-1185">Reference proteome</keyword>
<dbReference type="PANTHER" id="PTHR13018">
    <property type="entry name" value="PROBABLE MEMBRANE PROTEIN DUF221-RELATED"/>
    <property type="match status" value="1"/>
</dbReference>
<dbReference type="AlphaFoldDB" id="A0AAN6RD66"/>
<feature type="transmembrane region" description="Helical" evidence="8">
    <location>
        <begin position="605"/>
        <end position="627"/>
    </location>
</feature>
<feature type="transmembrane region" description="Helical" evidence="8">
    <location>
        <begin position="370"/>
        <end position="396"/>
    </location>
</feature>
<dbReference type="InterPro" id="IPR032880">
    <property type="entry name" value="CSC1/OSCA1-like_N"/>
</dbReference>
<dbReference type="GO" id="GO:0005227">
    <property type="term" value="F:calcium-activated cation channel activity"/>
    <property type="evidence" value="ECO:0007669"/>
    <property type="project" value="InterPro"/>
</dbReference>
<organism evidence="12 13">
    <name type="scientific">Pseudopithomyces chartarum</name>
    <dbReference type="NCBI Taxonomy" id="1892770"/>
    <lineage>
        <taxon>Eukaryota</taxon>
        <taxon>Fungi</taxon>
        <taxon>Dikarya</taxon>
        <taxon>Ascomycota</taxon>
        <taxon>Pezizomycotina</taxon>
        <taxon>Dothideomycetes</taxon>
        <taxon>Pleosporomycetidae</taxon>
        <taxon>Pleosporales</taxon>
        <taxon>Massarineae</taxon>
        <taxon>Didymosphaeriaceae</taxon>
        <taxon>Pseudopithomyces</taxon>
    </lineage>
</organism>
<accession>A0AAN6RD66</accession>
<dbReference type="InterPro" id="IPR003864">
    <property type="entry name" value="CSC1/OSCA1-like_7TM"/>
</dbReference>
<feature type="transmembrane region" description="Helical" evidence="8">
    <location>
        <begin position="530"/>
        <end position="557"/>
    </location>
</feature>
<evidence type="ECO:0000256" key="3">
    <source>
        <dbReference type="ARBA" id="ARBA00022448"/>
    </source>
</evidence>
<evidence type="ECO:0000256" key="1">
    <source>
        <dbReference type="ARBA" id="ARBA00004141"/>
    </source>
</evidence>
<dbReference type="InterPro" id="IPR022257">
    <property type="entry name" value="PHM7_ext"/>
</dbReference>
<dbReference type="Proteomes" id="UP001280581">
    <property type="component" value="Unassembled WGS sequence"/>
</dbReference>
<dbReference type="PANTHER" id="PTHR13018:SF26">
    <property type="entry name" value="DOMAIN PROTEIN, PUTATIVE (AFU_ORTHOLOGUE AFUA_5G10920)-RELATED"/>
    <property type="match status" value="1"/>
</dbReference>
<evidence type="ECO:0000256" key="5">
    <source>
        <dbReference type="ARBA" id="ARBA00022989"/>
    </source>
</evidence>
<dbReference type="Pfam" id="PF12621">
    <property type="entry name" value="PHM7_ext"/>
    <property type="match status" value="1"/>
</dbReference>
<evidence type="ECO:0000256" key="2">
    <source>
        <dbReference type="ARBA" id="ARBA00007779"/>
    </source>
</evidence>
<keyword evidence="4 8" id="KW-0812">Transmembrane</keyword>
<evidence type="ECO:0000256" key="4">
    <source>
        <dbReference type="ARBA" id="ARBA00022692"/>
    </source>
</evidence>
<keyword evidence="3" id="KW-0813">Transport</keyword>
<feature type="transmembrane region" description="Helical" evidence="8">
    <location>
        <begin position="417"/>
        <end position="445"/>
    </location>
</feature>
<evidence type="ECO:0000256" key="8">
    <source>
        <dbReference type="SAM" id="Phobius"/>
    </source>
</evidence>
<evidence type="ECO:0008006" key="14">
    <source>
        <dbReference type="Google" id="ProtNLM"/>
    </source>
</evidence>
<dbReference type="Pfam" id="PF02714">
    <property type="entry name" value="RSN1_7TM"/>
    <property type="match status" value="1"/>
</dbReference>
<feature type="transmembrane region" description="Helical" evidence="8">
    <location>
        <begin position="465"/>
        <end position="494"/>
    </location>
</feature>
<evidence type="ECO:0000259" key="11">
    <source>
        <dbReference type="Pfam" id="PF13967"/>
    </source>
</evidence>
<evidence type="ECO:0000256" key="7">
    <source>
        <dbReference type="SAM" id="MobiDB-lite"/>
    </source>
</evidence>
<comment type="similarity">
    <text evidence="2">Belongs to the CSC1 (TC 1.A.17) family.</text>
</comment>
<feature type="transmembrane region" description="Helical" evidence="8">
    <location>
        <begin position="577"/>
        <end position="598"/>
    </location>
</feature>